<dbReference type="GO" id="GO:0003729">
    <property type="term" value="F:mRNA binding"/>
    <property type="evidence" value="ECO:0007669"/>
    <property type="project" value="TreeGrafter"/>
</dbReference>
<feature type="region of interest" description="Disordered" evidence="3">
    <location>
        <begin position="875"/>
        <end position="911"/>
    </location>
</feature>
<dbReference type="FunFam" id="3.30.70.330:FF:000442">
    <property type="entry name" value="Multiple RNA-binding domain-containing protein 1"/>
    <property type="match status" value="1"/>
</dbReference>
<keyword evidence="6" id="KW-1185">Reference proteome</keyword>
<dbReference type="GO" id="GO:0005634">
    <property type="term" value="C:nucleus"/>
    <property type="evidence" value="ECO:0007669"/>
    <property type="project" value="TreeGrafter"/>
</dbReference>
<dbReference type="Gene3D" id="3.30.70.330">
    <property type="match status" value="5"/>
</dbReference>
<dbReference type="PANTHER" id="PTHR48025:SF1">
    <property type="entry name" value="RRM DOMAIN-CONTAINING PROTEIN"/>
    <property type="match status" value="1"/>
</dbReference>
<feature type="compositionally biased region" description="Basic residues" evidence="3">
    <location>
        <begin position="195"/>
        <end position="205"/>
    </location>
</feature>
<feature type="compositionally biased region" description="Acidic residues" evidence="3">
    <location>
        <begin position="212"/>
        <end position="259"/>
    </location>
</feature>
<feature type="region of interest" description="Disordered" evidence="3">
    <location>
        <begin position="101"/>
        <end position="122"/>
    </location>
</feature>
<comment type="caution">
    <text evidence="5">The sequence shown here is derived from an EMBL/GenBank/DDBJ whole genome shotgun (WGS) entry which is preliminary data.</text>
</comment>
<protein>
    <recommendedName>
        <fullName evidence="4">RRM domain-containing protein</fullName>
    </recommendedName>
</protein>
<evidence type="ECO:0000259" key="4">
    <source>
        <dbReference type="PROSITE" id="PS50102"/>
    </source>
</evidence>
<dbReference type="EMBL" id="LGRX02002661">
    <property type="protein sequence ID" value="KAK3283755.1"/>
    <property type="molecule type" value="Genomic_DNA"/>
</dbReference>
<dbReference type="PROSITE" id="PS50102">
    <property type="entry name" value="RRM"/>
    <property type="match status" value="5"/>
</dbReference>
<reference evidence="5 6" key="1">
    <citation type="journal article" date="2015" name="Genome Biol. Evol.">
        <title>Comparative Genomics of a Bacterivorous Green Alga Reveals Evolutionary Causalities and Consequences of Phago-Mixotrophic Mode of Nutrition.</title>
        <authorList>
            <person name="Burns J.A."/>
            <person name="Paasch A."/>
            <person name="Narechania A."/>
            <person name="Kim E."/>
        </authorList>
    </citation>
    <scope>NUCLEOTIDE SEQUENCE [LARGE SCALE GENOMIC DNA]</scope>
    <source>
        <strain evidence="5 6">PLY_AMNH</strain>
    </source>
</reference>
<sequence>MPEMRSTRICVKGLPKHVDEKRVREHFSSKGVVTDVKILRTGDGRSRQFGFVGFRTEDEAEAAMSYFNRTFVDTSRISVELALTVEDKNLARPWSRYSKGSAAFEKNEKRNQPAPEPAPEPLKARAAIKLKKSKHGRSDAEVEEDPMLKEFLEVMQPRHKKTLWGNDDATHLVMERKSVPAANGSKQLSQTHLKFQAKGKKKGGKKQQASGEDGEDTDMEESDSDEYEEADGADGEEDDESDSDGEDESDEEEVSEEDEAEKKVVKDAAVSDMDYLKSRATGSFDDDDDAFLNDGKDAGDVDNEDDEDEEDDEDDEDEDEDEDEEGEEEDEEEEGRGGGGGGRRARTWSMLRSGPRPAAPTQEAEEVGNTGRLYIRNLPYSTTEDELRDAFSPHGEISEVHIVKDRESGVSKGFAYVLFMLPEDANTAMEILDRSIFQGRLMHIMPAKAAPEAAPSDHPTIQRPGQSQFKQEREKQMKANANDKKSWNSLFMRADTVAAAVADRFGVTKSNLLDPEAGDAAVRLALGETHIIAETKQALSSEGVDVALLEAAASGQKEKTQRSSTTILVKNLPYDTTEADLRPLFERHGAIGRFVLPPTKTLALVEFLEGSDARHAFKALAFKRFGKVPLYLEWAPEGVLSGAAPSTNPKNEASAAAVKGVASAAVEEEEEADPNATDTTCTLFIRNLKFTTGNDAFTTHLRKVAPKGFMRAMVKTKTGKKGEVLSCGFGFATYRTRESAQVAVKLAQSSKLDGHTLTLELSQQRKQEAQAGPAEEKGGKKKNKGLSATKIIVRNLAFEATQRDLHQLFSPFGQIKSIRIPRKFDGGHRGFAFVEFVTKKEAANAFDAIKSTHLYGRHLVLEYAKAEEGLEDLRERTSQQFQGQGLKRPAEAGEAEGSAAQGKKGKRIKGNLDDAGKAFTSFMDL</sequence>
<dbReference type="InterPro" id="IPR000504">
    <property type="entry name" value="RRM_dom"/>
</dbReference>
<proteinExistence type="predicted"/>
<dbReference type="SUPFAM" id="SSF54928">
    <property type="entry name" value="RNA-binding domain, RBD"/>
    <property type="match status" value="4"/>
</dbReference>
<accession>A0AAE0GT72</accession>
<dbReference type="InterPro" id="IPR035979">
    <property type="entry name" value="RBD_domain_sf"/>
</dbReference>
<feature type="region of interest" description="Disordered" evidence="3">
    <location>
        <begin position="175"/>
        <end position="366"/>
    </location>
</feature>
<feature type="compositionally biased region" description="Acidic residues" evidence="3">
    <location>
        <begin position="300"/>
        <end position="334"/>
    </location>
</feature>
<feature type="domain" description="RRM" evidence="4">
    <location>
        <begin position="789"/>
        <end position="866"/>
    </location>
</feature>
<organism evidence="5 6">
    <name type="scientific">Cymbomonas tetramitiformis</name>
    <dbReference type="NCBI Taxonomy" id="36881"/>
    <lineage>
        <taxon>Eukaryota</taxon>
        <taxon>Viridiplantae</taxon>
        <taxon>Chlorophyta</taxon>
        <taxon>Pyramimonadophyceae</taxon>
        <taxon>Pyramimonadales</taxon>
        <taxon>Pyramimonadaceae</taxon>
        <taxon>Cymbomonas</taxon>
    </lineage>
</organism>
<evidence type="ECO:0000256" key="1">
    <source>
        <dbReference type="ARBA" id="ARBA00022884"/>
    </source>
</evidence>
<dbReference type="CDD" id="cd12320">
    <property type="entry name" value="RRM6_RBM19_RRM5_MRD1"/>
    <property type="match status" value="1"/>
</dbReference>
<feature type="domain" description="RRM" evidence="4">
    <location>
        <begin position="565"/>
        <end position="637"/>
    </location>
</feature>
<feature type="compositionally biased region" description="Basic and acidic residues" evidence="3">
    <location>
        <begin position="764"/>
        <end position="778"/>
    </location>
</feature>
<dbReference type="InterPro" id="IPR050502">
    <property type="entry name" value="Euk_RNA-bind_prot"/>
</dbReference>
<feature type="domain" description="RRM" evidence="4">
    <location>
        <begin position="681"/>
        <end position="764"/>
    </location>
</feature>
<feature type="region of interest" description="Disordered" evidence="3">
    <location>
        <begin position="764"/>
        <end position="783"/>
    </location>
</feature>
<dbReference type="PANTHER" id="PTHR48025">
    <property type="entry name" value="OS02G0815200 PROTEIN"/>
    <property type="match status" value="1"/>
</dbReference>
<gene>
    <name evidence="5" type="ORF">CYMTET_8567</name>
</gene>
<feature type="domain" description="RRM" evidence="4">
    <location>
        <begin position="7"/>
        <end position="84"/>
    </location>
</feature>
<dbReference type="Proteomes" id="UP001190700">
    <property type="component" value="Unassembled WGS sequence"/>
</dbReference>
<dbReference type="CDD" id="cd12565">
    <property type="entry name" value="RRM1_MRD1"/>
    <property type="match status" value="1"/>
</dbReference>
<feature type="domain" description="RRM" evidence="4">
    <location>
        <begin position="371"/>
        <end position="449"/>
    </location>
</feature>
<dbReference type="FunFam" id="3.30.70.330:FF:000738">
    <property type="entry name" value="RNA-binding motif protein 19"/>
    <property type="match status" value="1"/>
</dbReference>
<keyword evidence="1 2" id="KW-0694">RNA-binding</keyword>
<dbReference type="Pfam" id="PF00076">
    <property type="entry name" value="RRM_1"/>
    <property type="match status" value="4"/>
</dbReference>
<name>A0AAE0GT72_9CHLO</name>
<feature type="compositionally biased region" description="Polar residues" evidence="3">
    <location>
        <begin position="184"/>
        <end position="193"/>
    </location>
</feature>
<evidence type="ECO:0000313" key="5">
    <source>
        <dbReference type="EMBL" id="KAK3283755.1"/>
    </source>
</evidence>
<dbReference type="CDD" id="cd12317">
    <property type="entry name" value="RRM4_RBM19_RRM3_MRD1"/>
    <property type="match status" value="1"/>
</dbReference>
<evidence type="ECO:0000256" key="2">
    <source>
        <dbReference type="PROSITE-ProRule" id="PRU00176"/>
    </source>
</evidence>
<evidence type="ECO:0000313" key="6">
    <source>
        <dbReference type="Proteomes" id="UP001190700"/>
    </source>
</evidence>
<dbReference type="InterPro" id="IPR012677">
    <property type="entry name" value="Nucleotide-bd_a/b_plait_sf"/>
</dbReference>
<dbReference type="AlphaFoldDB" id="A0AAE0GT72"/>
<dbReference type="SMART" id="SM00360">
    <property type="entry name" value="RRM"/>
    <property type="match status" value="5"/>
</dbReference>
<evidence type="ECO:0000256" key="3">
    <source>
        <dbReference type="SAM" id="MobiDB-lite"/>
    </source>
</evidence>